<sequence length="619" mass="68371">MTLEATSGTQGMAFMMKKKKYKFSVELQLDELVEVPFLNAVLFAKIRLMEGGSFQEYSSREEVKNHAVKWSQKFNFVCKMSANASNGVLDPCNLRISVRKEIKGGRSYQKLGFIDLNLAEFAGSGLTSSRYLLEGYDAKHRQDNSMLQVSIKMYMLSGDVLFKVPSPSVKNKQIAIHEDIPAVGVKGKVGLPPSTGRATKDDSSIASGSSGFGSLTKKKTFEQIPVDSDGNAILPSLVGSTSNSELLDTAGNTDSGAILPNSYTVSLQNQPYGEIGHSRNSSNTSQMSKGSGYSSFTQSQHSRQSSDCDSGQTRLQLLFARTHSFSNGLYRNVIVNTGAVSVMEIPQSPDHYVPRDFHTEEIYHVNAIELATPDLEKVLTHETLYKMKSMDDLLHKNNFDMDPPRELMRKKREFENKRFGMARNRSMTNLVFTEEPSVEDVTDGVADRVVVTKVQTLEKTIAKMTFPGKDPPKALARLFRSNIRSKTHKQSLWARASIHGINGLDESGRNINPAPFTSSETGSLDRLKSAAERRKKCSLDDHGPAVSGRVEGTRVNPVFMVDEIVKNTKLDQLEESAETSGLKLFIARDGSTTLGSHSHEAKSQMPAGVFKQVIMENPR</sequence>
<dbReference type="Pfam" id="PF10358">
    <property type="entry name" value="NT-C2"/>
    <property type="match status" value="1"/>
</dbReference>
<evidence type="ECO:0000259" key="3">
    <source>
        <dbReference type="PROSITE" id="PS51840"/>
    </source>
</evidence>
<dbReference type="EMBL" id="GFDF01011327">
    <property type="protein sequence ID" value="JAV02757.1"/>
    <property type="molecule type" value="Transcribed_RNA"/>
</dbReference>
<protein>
    <recommendedName>
        <fullName evidence="3">C2 NT-type domain-containing protein</fullName>
    </recommendedName>
</protein>
<name>A0A1L8D8R9_9DIPT</name>
<feature type="compositionally biased region" description="Polar residues" evidence="2">
    <location>
        <begin position="278"/>
        <end position="309"/>
    </location>
</feature>
<feature type="domain" description="C2 NT-type" evidence="3">
    <location>
        <begin position="13"/>
        <end position="155"/>
    </location>
</feature>
<dbReference type="PANTHER" id="PTHR21456:SF1">
    <property type="entry name" value="C2 NT-TYPE DOMAIN-CONTAINING PROTEIN"/>
    <property type="match status" value="1"/>
</dbReference>
<accession>A0A1L8D8R9</accession>
<evidence type="ECO:0000256" key="2">
    <source>
        <dbReference type="SAM" id="MobiDB-lite"/>
    </source>
</evidence>
<comment type="similarity">
    <text evidence="1">Belongs to the EEIG family.</text>
</comment>
<dbReference type="AlphaFoldDB" id="A0A1L8D8R9"/>
<feature type="region of interest" description="Disordered" evidence="2">
    <location>
        <begin position="187"/>
        <end position="209"/>
    </location>
</feature>
<dbReference type="PANTHER" id="PTHR21456">
    <property type="entry name" value="FAMILY WITH SEQUENCE SIMILARITY 102"/>
    <property type="match status" value="1"/>
</dbReference>
<organism evidence="4">
    <name type="scientific">Nyssomyia neivai</name>
    <dbReference type="NCBI Taxonomy" id="330878"/>
    <lineage>
        <taxon>Eukaryota</taxon>
        <taxon>Metazoa</taxon>
        <taxon>Ecdysozoa</taxon>
        <taxon>Arthropoda</taxon>
        <taxon>Hexapoda</taxon>
        <taxon>Insecta</taxon>
        <taxon>Pterygota</taxon>
        <taxon>Neoptera</taxon>
        <taxon>Endopterygota</taxon>
        <taxon>Diptera</taxon>
        <taxon>Nematocera</taxon>
        <taxon>Psychodoidea</taxon>
        <taxon>Psychodidae</taxon>
        <taxon>Nyssomyia</taxon>
    </lineage>
</organism>
<reference evidence="4" key="1">
    <citation type="submission" date="2016-12" db="EMBL/GenBank/DDBJ databases">
        <title>An insight into the sialome and mialome of the sand fly, Nyssomyia neivai.</title>
        <authorList>
            <person name="Sebastian V."/>
            <person name="Goulart T.M."/>
            <person name="Oliveira W."/>
            <person name="Calvo E."/>
            <person name="Oliveira L.F."/>
            <person name="Pinto M.C."/>
            <person name="Rosselino A.M."/>
            <person name="Ribeiro J.M."/>
        </authorList>
    </citation>
    <scope>NUCLEOTIDE SEQUENCE</scope>
</reference>
<evidence type="ECO:0000313" key="4">
    <source>
        <dbReference type="EMBL" id="JAV02757.1"/>
    </source>
</evidence>
<evidence type="ECO:0000256" key="1">
    <source>
        <dbReference type="ARBA" id="ARBA00034780"/>
    </source>
</evidence>
<dbReference type="InterPro" id="IPR039931">
    <property type="entry name" value="EEIG1/2-like"/>
</dbReference>
<feature type="region of interest" description="Disordered" evidence="2">
    <location>
        <begin position="269"/>
        <end position="309"/>
    </location>
</feature>
<dbReference type="PROSITE" id="PS51840">
    <property type="entry name" value="C2_NT"/>
    <property type="match status" value="1"/>
</dbReference>
<proteinExistence type="inferred from homology"/>
<dbReference type="InterPro" id="IPR019448">
    <property type="entry name" value="NT-C2"/>
</dbReference>